<reference evidence="6" key="1">
    <citation type="journal article" date="2009" name="Parasitology">
        <title>Characterization of a leucine aminopeptidase of Babesia gibsoni.</title>
        <authorList>
            <person name="Jia H."/>
            <person name="Terkawi M.A."/>
            <person name="Aboge G.O."/>
            <person name="Goo Y.-K."/>
            <person name="Luo Y."/>
            <person name="Li Y."/>
            <person name="Yamagishi J."/>
            <person name="Nishikawa Y."/>
            <person name="Igarashi I."/>
            <person name="Sugimoto C."/>
            <person name="Fujisaki K."/>
            <person name="Xuan X."/>
        </authorList>
    </citation>
    <scope>NUCLEOTIDE SEQUENCE</scope>
</reference>
<evidence type="ECO:0000259" key="5">
    <source>
        <dbReference type="PROSITE" id="PS00631"/>
    </source>
</evidence>
<dbReference type="PANTHER" id="PTHR11963:SF23">
    <property type="entry name" value="CYTOSOL AMINOPEPTIDASE"/>
    <property type="match status" value="1"/>
</dbReference>
<keyword evidence="2 6" id="KW-0031">Aminopeptidase</keyword>
<dbReference type="InterPro" id="IPR008283">
    <property type="entry name" value="Peptidase_M17_N"/>
</dbReference>
<dbReference type="AlphaFoldDB" id="C5NSV0"/>
<accession>C5NSV0</accession>
<dbReference type="CDD" id="cd00433">
    <property type="entry name" value="Peptidase_M17"/>
    <property type="match status" value="1"/>
</dbReference>
<dbReference type="PROSITE" id="PS00631">
    <property type="entry name" value="CYTOSOL_AP"/>
    <property type="match status" value="1"/>
</dbReference>
<comment type="similarity">
    <text evidence="1">Belongs to the peptidase M17 family.</text>
</comment>
<dbReference type="GO" id="GO:0005737">
    <property type="term" value="C:cytoplasm"/>
    <property type="evidence" value="ECO:0007669"/>
    <property type="project" value="InterPro"/>
</dbReference>
<dbReference type="InterPro" id="IPR000819">
    <property type="entry name" value="Peptidase_M17_C"/>
</dbReference>
<dbReference type="PRINTS" id="PR00481">
    <property type="entry name" value="LAMNOPPTDASE"/>
</dbReference>
<evidence type="ECO:0000256" key="1">
    <source>
        <dbReference type="ARBA" id="ARBA00009528"/>
    </source>
</evidence>
<dbReference type="Gene3D" id="3.40.220.10">
    <property type="entry name" value="Leucine Aminopeptidase, subunit E, domain 1"/>
    <property type="match status" value="1"/>
</dbReference>
<keyword evidence="4" id="KW-0378">Hydrolase</keyword>
<proteinExistence type="evidence at transcript level"/>
<dbReference type="SUPFAM" id="SSF53187">
    <property type="entry name" value="Zn-dependent exopeptidases"/>
    <property type="match status" value="1"/>
</dbReference>
<evidence type="ECO:0000256" key="3">
    <source>
        <dbReference type="ARBA" id="ARBA00022670"/>
    </source>
</evidence>
<gene>
    <name evidence="6" type="primary">BgLAP</name>
</gene>
<dbReference type="InterPro" id="IPR011356">
    <property type="entry name" value="Leucine_aapep/pepB"/>
</dbReference>
<evidence type="ECO:0000313" key="6">
    <source>
        <dbReference type="EMBL" id="BAH84840.1"/>
    </source>
</evidence>
<dbReference type="Gene3D" id="3.40.630.10">
    <property type="entry name" value="Zn peptidases"/>
    <property type="match status" value="1"/>
</dbReference>
<dbReference type="GO" id="GO:0030145">
    <property type="term" value="F:manganese ion binding"/>
    <property type="evidence" value="ECO:0007669"/>
    <property type="project" value="InterPro"/>
</dbReference>
<protein>
    <submittedName>
        <fullName evidence="6">Leucine aminopeptidase</fullName>
    </submittedName>
</protein>
<organism evidence="6">
    <name type="scientific">Babesia gibsoni</name>
    <dbReference type="NCBI Taxonomy" id="33632"/>
    <lineage>
        <taxon>Eukaryota</taxon>
        <taxon>Sar</taxon>
        <taxon>Alveolata</taxon>
        <taxon>Apicomplexa</taxon>
        <taxon>Aconoidasida</taxon>
        <taxon>Piroplasmida</taxon>
        <taxon>Babesiidae</taxon>
        <taxon>Babesia</taxon>
    </lineage>
</organism>
<dbReference type="GO" id="GO:0070006">
    <property type="term" value="F:metalloaminopeptidase activity"/>
    <property type="evidence" value="ECO:0007669"/>
    <property type="project" value="InterPro"/>
</dbReference>
<sequence>MKVDIIEKLPLTESPAAAVNITKLAAEDLTESLASSAFPAPLEVFHFVFAPKKTEKTNEGDVDPRELGRFPRCFVTNEAGLLAVATSCKFAGKHGEVVEFFATTKDGGFLAEALVGCGKEEGFKASDAHSLAQSVAKVVGQRNCKTVVLELDGFEVDVLEAMVVGLLNHLSVDKRFRKDSKTKYELETVHVVAGALVNVEAFGERCKVLTKAMHVTRELVSAPANYANTVSIANFVTEKYTKLGLTVKVLKEEECLELGMGSYLGVSQGSLHPPRFLHATYKGEGPTKVKIAFVGKGIMFDSGGYNIKSASSQIETMKMDMGGMSTIFGVADVLAALKPKGVEVHFISATCENMVDSTAQRPGDIVTASNGKTIEVVNTDAEGRLTLADALVYAEKLEVDYIIDVATLTGGCIIALGYKYAAFFTDDEDLNNRFVKALDKAGELAWRLPIAKEYTDCLESKIADLSNTSYTVKCSSIAATLFLKEFVKSTKWLHWDIAGTAQDNSSLRGTGYGVRTLVNLVFDLAGES</sequence>
<keyword evidence="3" id="KW-0645">Protease</keyword>
<dbReference type="InterPro" id="IPR043472">
    <property type="entry name" value="Macro_dom-like"/>
</dbReference>
<dbReference type="EMBL" id="AB490782">
    <property type="protein sequence ID" value="BAH84840.1"/>
    <property type="molecule type" value="mRNA"/>
</dbReference>
<evidence type="ECO:0000256" key="4">
    <source>
        <dbReference type="ARBA" id="ARBA00022801"/>
    </source>
</evidence>
<dbReference type="BRENDA" id="3.4.11.1">
    <property type="organism ID" value="10414"/>
</dbReference>
<dbReference type="MEROPS" id="M17.008"/>
<dbReference type="GO" id="GO:0006508">
    <property type="term" value="P:proteolysis"/>
    <property type="evidence" value="ECO:0007669"/>
    <property type="project" value="UniProtKB-KW"/>
</dbReference>
<evidence type="ECO:0000256" key="2">
    <source>
        <dbReference type="ARBA" id="ARBA00022438"/>
    </source>
</evidence>
<name>C5NSV0_BABGI</name>
<dbReference type="Pfam" id="PF00883">
    <property type="entry name" value="Peptidase_M17"/>
    <property type="match status" value="1"/>
</dbReference>
<dbReference type="Pfam" id="PF02789">
    <property type="entry name" value="Peptidase_M17_N"/>
    <property type="match status" value="1"/>
</dbReference>
<dbReference type="PANTHER" id="PTHR11963">
    <property type="entry name" value="LEUCINE AMINOPEPTIDASE-RELATED"/>
    <property type="match status" value="1"/>
</dbReference>
<feature type="domain" description="Cytosol aminopeptidase" evidence="5">
    <location>
        <begin position="378"/>
        <end position="385"/>
    </location>
</feature>
<dbReference type="SUPFAM" id="SSF52949">
    <property type="entry name" value="Macro domain-like"/>
    <property type="match status" value="1"/>
</dbReference>